<evidence type="ECO:0000313" key="3">
    <source>
        <dbReference type="Proteomes" id="UP000235371"/>
    </source>
</evidence>
<sequence>ELLNKTINEFYEIVYILEIYSILLAPGIFILPIIKYKLEERAIITRLLF</sequence>
<keyword evidence="3" id="KW-1185">Reference proteome</keyword>
<accession>A0A2J6SKP5</accession>
<dbReference type="EMBL" id="KZ613912">
    <property type="protein sequence ID" value="PMD51336.1"/>
    <property type="molecule type" value="Genomic_DNA"/>
</dbReference>
<reference evidence="2 3" key="1">
    <citation type="submission" date="2016-04" db="EMBL/GenBank/DDBJ databases">
        <title>A degradative enzymes factory behind the ericoid mycorrhizal symbiosis.</title>
        <authorList>
            <consortium name="DOE Joint Genome Institute"/>
            <person name="Martino E."/>
            <person name="Morin E."/>
            <person name="Grelet G."/>
            <person name="Kuo A."/>
            <person name="Kohler A."/>
            <person name="Daghino S."/>
            <person name="Barry K."/>
            <person name="Choi C."/>
            <person name="Cichocki N."/>
            <person name="Clum A."/>
            <person name="Copeland A."/>
            <person name="Hainaut M."/>
            <person name="Haridas S."/>
            <person name="Labutti K."/>
            <person name="Lindquist E."/>
            <person name="Lipzen A."/>
            <person name="Khouja H.-R."/>
            <person name="Murat C."/>
            <person name="Ohm R."/>
            <person name="Olson A."/>
            <person name="Spatafora J."/>
            <person name="Veneault-Fourrey C."/>
            <person name="Henrissat B."/>
            <person name="Grigoriev I."/>
            <person name="Martin F."/>
            <person name="Perotto S."/>
        </authorList>
    </citation>
    <scope>NUCLEOTIDE SEQUENCE [LARGE SCALE GENOMIC DNA]</scope>
    <source>
        <strain evidence="2 3">E</strain>
    </source>
</reference>
<feature type="transmembrane region" description="Helical" evidence="1">
    <location>
        <begin position="13"/>
        <end position="34"/>
    </location>
</feature>
<feature type="non-terminal residue" evidence="2">
    <location>
        <position position="1"/>
    </location>
</feature>
<dbReference type="Proteomes" id="UP000235371">
    <property type="component" value="Unassembled WGS sequence"/>
</dbReference>
<keyword evidence="1" id="KW-0812">Transmembrane</keyword>
<evidence type="ECO:0000256" key="1">
    <source>
        <dbReference type="SAM" id="Phobius"/>
    </source>
</evidence>
<organism evidence="2 3">
    <name type="scientific">Hyaloscypha bicolor E</name>
    <dbReference type="NCBI Taxonomy" id="1095630"/>
    <lineage>
        <taxon>Eukaryota</taxon>
        <taxon>Fungi</taxon>
        <taxon>Dikarya</taxon>
        <taxon>Ascomycota</taxon>
        <taxon>Pezizomycotina</taxon>
        <taxon>Leotiomycetes</taxon>
        <taxon>Helotiales</taxon>
        <taxon>Hyaloscyphaceae</taxon>
        <taxon>Hyaloscypha</taxon>
        <taxon>Hyaloscypha bicolor</taxon>
    </lineage>
</organism>
<dbReference type="OrthoDB" id="4485682at2759"/>
<proteinExistence type="predicted"/>
<gene>
    <name evidence="2" type="ORF">K444DRAFT_544026</name>
</gene>
<dbReference type="InParanoid" id="A0A2J6SKP5"/>
<name>A0A2J6SKP5_9HELO</name>
<dbReference type="GeneID" id="36584098"/>
<dbReference type="AlphaFoldDB" id="A0A2J6SKP5"/>
<dbReference type="RefSeq" id="XP_024728240.1">
    <property type="nucleotide sequence ID" value="XM_024876019.1"/>
</dbReference>
<protein>
    <submittedName>
        <fullName evidence="2">Uncharacterized protein</fullName>
    </submittedName>
</protein>
<keyword evidence="1" id="KW-1133">Transmembrane helix</keyword>
<keyword evidence="1" id="KW-0472">Membrane</keyword>
<evidence type="ECO:0000313" key="2">
    <source>
        <dbReference type="EMBL" id="PMD51336.1"/>
    </source>
</evidence>